<sequence length="201" mass="22114">MGLVLVRHGETAWSREGKHTSVTDLPLTATGEEQARSLAPRLASLDIVAARVSPRLRARRTAELIGFADAQVDDRLVEWAYGELEGRRTVEIREERPGWTIWDGPVPGGERAAEVAARCDAVIADAVATLERVADERGGDVPGEGLGPEVLLVAHGHLLRALTARWLGLDIADGRLFRLDTARLTELGHEREQRVLRRWNA</sequence>
<proteinExistence type="predicted"/>
<dbReference type="GO" id="GO:0070297">
    <property type="term" value="P:regulation of phosphorelay signal transduction system"/>
    <property type="evidence" value="ECO:0007669"/>
    <property type="project" value="TreeGrafter"/>
</dbReference>
<dbReference type="CDD" id="cd07067">
    <property type="entry name" value="HP_PGM_like"/>
    <property type="match status" value="1"/>
</dbReference>
<feature type="active site" description="Proton donor/acceptor" evidence="1">
    <location>
        <position position="78"/>
    </location>
</feature>
<dbReference type="SUPFAM" id="SSF53254">
    <property type="entry name" value="Phosphoglycerate mutase-like"/>
    <property type="match status" value="1"/>
</dbReference>
<evidence type="ECO:0000313" key="4">
    <source>
        <dbReference type="Proteomes" id="UP000468687"/>
    </source>
</evidence>
<dbReference type="Gene3D" id="3.40.50.1240">
    <property type="entry name" value="Phosphoglycerate mutase-like"/>
    <property type="match status" value="1"/>
</dbReference>
<comment type="caution">
    <text evidence="3">The sequence shown here is derived from an EMBL/GenBank/DDBJ whole genome shotgun (WGS) entry which is preliminary data.</text>
</comment>
<dbReference type="PANTHER" id="PTHR48100">
    <property type="entry name" value="BROAD-SPECIFICITY PHOSPHATASE YOR283W-RELATED"/>
    <property type="match status" value="1"/>
</dbReference>
<organism evidence="3 4">
    <name type="scientific">Nocardioides zeae</name>
    <dbReference type="NCBI Taxonomy" id="1457234"/>
    <lineage>
        <taxon>Bacteria</taxon>
        <taxon>Bacillati</taxon>
        <taxon>Actinomycetota</taxon>
        <taxon>Actinomycetes</taxon>
        <taxon>Propionibacteriales</taxon>
        <taxon>Nocardioidaceae</taxon>
        <taxon>Nocardioides</taxon>
    </lineage>
</organism>
<name>A0A6P0HH42_9ACTN</name>
<evidence type="ECO:0000256" key="1">
    <source>
        <dbReference type="PIRSR" id="PIRSR613078-1"/>
    </source>
</evidence>
<dbReference type="EMBL" id="JAAGXA010000001">
    <property type="protein sequence ID" value="NEN76975.1"/>
    <property type="molecule type" value="Genomic_DNA"/>
</dbReference>
<dbReference type="Pfam" id="PF00300">
    <property type="entry name" value="His_Phos_1"/>
    <property type="match status" value="1"/>
</dbReference>
<reference evidence="3 4" key="1">
    <citation type="journal article" date="2014" name="Int. J. Syst. Evol. Microbiol.">
        <title>Nocardioides zeae sp. nov., isolated from the stem of Zea mays.</title>
        <authorList>
            <person name="Glaeser S.P."/>
            <person name="McInroy J.A."/>
            <person name="Busse H.J."/>
            <person name="Kampfer P."/>
        </authorList>
    </citation>
    <scope>NUCLEOTIDE SEQUENCE [LARGE SCALE GENOMIC DNA]</scope>
    <source>
        <strain evidence="3 4">JCM 30728</strain>
    </source>
</reference>
<dbReference type="Proteomes" id="UP000468687">
    <property type="component" value="Unassembled WGS sequence"/>
</dbReference>
<protein>
    <submittedName>
        <fullName evidence="3">Histidine phosphatase family protein</fullName>
    </submittedName>
</protein>
<feature type="active site" description="Tele-phosphohistidine intermediate" evidence="1">
    <location>
        <position position="8"/>
    </location>
</feature>
<dbReference type="InterPro" id="IPR050275">
    <property type="entry name" value="PGM_Phosphatase"/>
</dbReference>
<evidence type="ECO:0000256" key="2">
    <source>
        <dbReference type="PIRSR" id="PIRSR613078-2"/>
    </source>
</evidence>
<dbReference type="InterPro" id="IPR029033">
    <property type="entry name" value="His_PPase_superfam"/>
</dbReference>
<feature type="binding site" evidence="2">
    <location>
        <begin position="78"/>
        <end position="81"/>
    </location>
    <ligand>
        <name>substrate</name>
    </ligand>
</feature>
<dbReference type="InterPro" id="IPR013078">
    <property type="entry name" value="His_Pase_superF_clade-1"/>
</dbReference>
<dbReference type="PANTHER" id="PTHR48100:SF15">
    <property type="entry name" value="SEDOHEPTULOSE 1,7-BISPHOSPHATASE"/>
    <property type="match status" value="1"/>
</dbReference>
<keyword evidence="4" id="KW-1185">Reference proteome</keyword>
<dbReference type="GO" id="GO:0101006">
    <property type="term" value="F:protein histidine phosphatase activity"/>
    <property type="evidence" value="ECO:0007669"/>
    <property type="project" value="TreeGrafter"/>
</dbReference>
<dbReference type="RefSeq" id="WP_163770320.1">
    <property type="nucleotide sequence ID" value="NZ_JAAGXA010000001.1"/>
</dbReference>
<dbReference type="SMART" id="SM00855">
    <property type="entry name" value="PGAM"/>
    <property type="match status" value="1"/>
</dbReference>
<gene>
    <name evidence="3" type="ORF">G3T38_01665</name>
</gene>
<accession>A0A6P0HH42</accession>
<feature type="binding site" evidence="2">
    <location>
        <position position="57"/>
    </location>
    <ligand>
        <name>substrate</name>
    </ligand>
</feature>
<evidence type="ECO:0000313" key="3">
    <source>
        <dbReference type="EMBL" id="NEN76975.1"/>
    </source>
</evidence>
<dbReference type="AlphaFoldDB" id="A0A6P0HH42"/>